<evidence type="ECO:0000256" key="1">
    <source>
        <dbReference type="SAM" id="MobiDB-lite"/>
    </source>
</evidence>
<accession>A0A6G1J5Y0</accession>
<feature type="compositionally biased region" description="Basic and acidic residues" evidence="1">
    <location>
        <begin position="19"/>
        <end position="42"/>
    </location>
</feature>
<gene>
    <name evidence="2" type="ORF">K458DRAFT_430609</name>
</gene>
<protein>
    <submittedName>
        <fullName evidence="2">Uncharacterized protein</fullName>
    </submittedName>
</protein>
<name>A0A6G1J5Y0_9PLEO</name>
<proteinExistence type="predicted"/>
<dbReference type="OrthoDB" id="5180769at2759"/>
<reference evidence="2" key="1">
    <citation type="journal article" date="2020" name="Stud. Mycol.">
        <title>101 Dothideomycetes genomes: a test case for predicting lifestyles and emergence of pathogens.</title>
        <authorList>
            <person name="Haridas S."/>
            <person name="Albert R."/>
            <person name="Binder M."/>
            <person name="Bloem J."/>
            <person name="Labutti K."/>
            <person name="Salamov A."/>
            <person name="Andreopoulos B."/>
            <person name="Baker S."/>
            <person name="Barry K."/>
            <person name="Bills G."/>
            <person name="Bluhm B."/>
            <person name="Cannon C."/>
            <person name="Castanera R."/>
            <person name="Culley D."/>
            <person name="Daum C."/>
            <person name="Ezra D."/>
            <person name="Gonzalez J."/>
            <person name="Henrissat B."/>
            <person name="Kuo A."/>
            <person name="Liang C."/>
            <person name="Lipzen A."/>
            <person name="Lutzoni F."/>
            <person name="Magnuson J."/>
            <person name="Mondo S."/>
            <person name="Nolan M."/>
            <person name="Ohm R."/>
            <person name="Pangilinan J."/>
            <person name="Park H.-J."/>
            <person name="Ramirez L."/>
            <person name="Alfaro M."/>
            <person name="Sun H."/>
            <person name="Tritt A."/>
            <person name="Yoshinaga Y."/>
            <person name="Zwiers L.-H."/>
            <person name="Turgeon B."/>
            <person name="Goodwin S."/>
            <person name="Spatafora J."/>
            <person name="Crous P."/>
            <person name="Grigoriev I."/>
        </authorList>
    </citation>
    <scope>NUCLEOTIDE SEQUENCE</scope>
    <source>
        <strain evidence="2">CBS 122367</strain>
    </source>
</reference>
<dbReference type="AlphaFoldDB" id="A0A6G1J5Y0"/>
<feature type="region of interest" description="Disordered" evidence="1">
    <location>
        <begin position="1"/>
        <end position="57"/>
    </location>
</feature>
<evidence type="ECO:0000313" key="3">
    <source>
        <dbReference type="Proteomes" id="UP000799291"/>
    </source>
</evidence>
<feature type="compositionally biased region" description="Basic and acidic residues" evidence="1">
    <location>
        <begin position="1"/>
        <end position="10"/>
    </location>
</feature>
<dbReference type="EMBL" id="MU005578">
    <property type="protein sequence ID" value="KAF2685926.1"/>
    <property type="molecule type" value="Genomic_DNA"/>
</dbReference>
<keyword evidence="3" id="KW-1185">Reference proteome</keyword>
<sequence length="90" mass="10495">MDPTSDERQQPWKTWLTEEISKREEASRTDQGRDEQEQRRLEYLTQMTEQEKLGRKGASNKAGKRVAWFCGGSTLEVTVAIQIFDRYLIG</sequence>
<evidence type="ECO:0000313" key="2">
    <source>
        <dbReference type="EMBL" id="KAF2685926.1"/>
    </source>
</evidence>
<dbReference type="Proteomes" id="UP000799291">
    <property type="component" value="Unassembled WGS sequence"/>
</dbReference>
<organism evidence="2 3">
    <name type="scientific">Lentithecium fluviatile CBS 122367</name>
    <dbReference type="NCBI Taxonomy" id="1168545"/>
    <lineage>
        <taxon>Eukaryota</taxon>
        <taxon>Fungi</taxon>
        <taxon>Dikarya</taxon>
        <taxon>Ascomycota</taxon>
        <taxon>Pezizomycotina</taxon>
        <taxon>Dothideomycetes</taxon>
        <taxon>Pleosporomycetidae</taxon>
        <taxon>Pleosporales</taxon>
        <taxon>Massarineae</taxon>
        <taxon>Lentitheciaceae</taxon>
        <taxon>Lentithecium</taxon>
    </lineage>
</organism>